<dbReference type="EMBL" id="VIGC01000009">
    <property type="protein sequence ID" value="TQE96187.1"/>
    <property type="molecule type" value="Genomic_DNA"/>
</dbReference>
<evidence type="ECO:0000256" key="6">
    <source>
        <dbReference type="SAM" id="Phobius"/>
    </source>
</evidence>
<dbReference type="PANTHER" id="PTHR43370">
    <property type="entry name" value="SUGAR ABC TRANSPORTER INTEGRAL MEMBRANE PROTEIN-RELATED"/>
    <property type="match status" value="1"/>
</dbReference>
<organism evidence="7 8">
    <name type="scientific">Litorilinea aerophila</name>
    <dbReference type="NCBI Taxonomy" id="1204385"/>
    <lineage>
        <taxon>Bacteria</taxon>
        <taxon>Bacillati</taxon>
        <taxon>Chloroflexota</taxon>
        <taxon>Caldilineae</taxon>
        <taxon>Caldilineales</taxon>
        <taxon>Caldilineaceae</taxon>
        <taxon>Litorilinea</taxon>
    </lineage>
</organism>
<dbReference type="RefSeq" id="WP_141609740.1">
    <property type="nucleotide sequence ID" value="NZ_VIGC02000009.1"/>
</dbReference>
<gene>
    <name evidence="7" type="ORF">FKZ61_08895</name>
</gene>
<dbReference type="CDD" id="cd06580">
    <property type="entry name" value="TM_PBP1_transp_TpRbsC_like"/>
    <property type="match status" value="1"/>
</dbReference>
<comment type="caution">
    <text evidence="7">The sequence shown here is derived from an EMBL/GenBank/DDBJ whole genome shotgun (WGS) entry which is preliminary data.</text>
</comment>
<comment type="subcellular location">
    <subcellularLocation>
        <location evidence="1">Cell membrane</location>
        <topology evidence="1">Multi-pass membrane protein</topology>
    </subcellularLocation>
</comment>
<dbReference type="AlphaFoldDB" id="A0A540VHE1"/>
<feature type="transmembrane region" description="Helical" evidence="6">
    <location>
        <begin position="35"/>
        <end position="55"/>
    </location>
</feature>
<evidence type="ECO:0000256" key="2">
    <source>
        <dbReference type="ARBA" id="ARBA00022475"/>
    </source>
</evidence>
<protein>
    <submittedName>
        <fullName evidence="7">ABC transporter permease</fullName>
    </submittedName>
</protein>
<evidence type="ECO:0000313" key="7">
    <source>
        <dbReference type="EMBL" id="TQE96187.1"/>
    </source>
</evidence>
<keyword evidence="8" id="KW-1185">Reference proteome</keyword>
<sequence>MELALIVNILAAGIRSGTAILFATLGEIFAERAGVLNLGVEGMMLMGAMSAFGVAANTGNPWLGLLVAAGAGGLMALLHAFVTVTLRADQVVSGLALTFLGTGLSAVLGAPLVEVKQAPRLPTWSIPGLAELPLLGPVLFQHNVIVYVGMLLVPLAWFYIYRTRPGLELRAIGEYPAAADVLGVNVYAQRYAYVVLGGVLAGIGGAALSLAITPLWIEGMTAGQGWIAVGLVIFAGWDPVRAALGSYLFGAIRRLPLDLQNLAFFLRNPTYGYFMNMLPYLFTILVLVIGSREAMRRRLGAPAALGQPYVREERGV</sequence>
<feature type="transmembrane region" description="Helical" evidence="6">
    <location>
        <begin position="94"/>
        <end position="113"/>
    </location>
</feature>
<keyword evidence="2" id="KW-1003">Cell membrane</keyword>
<dbReference type="GO" id="GO:0005886">
    <property type="term" value="C:plasma membrane"/>
    <property type="evidence" value="ECO:0007669"/>
    <property type="project" value="UniProtKB-SubCell"/>
</dbReference>
<evidence type="ECO:0000256" key="4">
    <source>
        <dbReference type="ARBA" id="ARBA00022989"/>
    </source>
</evidence>
<reference evidence="7 8" key="1">
    <citation type="submission" date="2019-06" db="EMBL/GenBank/DDBJ databases">
        <title>Genome sequence of Litorilinea aerophila BAA-2444.</title>
        <authorList>
            <person name="Maclea K.S."/>
            <person name="Maurais E.G."/>
            <person name="Iannazzi L.C."/>
        </authorList>
    </citation>
    <scope>NUCLEOTIDE SEQUENCE [LARGE SCALE GENOMIC DNA]</scope>
    <source>
        <strain evidence="7 8">ATCC BAA-2444</strain>
    </source>
</reference>
<keyword evidence="4 6" id="KW-1133">Transmembrane helix</keyword>
<evidence type="ECO:0000313" key="8">
    <source>
        <dbReference type="Proteomes" id="UP000317371"/>
    </source>
</evidence>
<feature type="transmembrane region" description="Helical" evidence="6">
    <location>
        <begin position="191"/>
        <end position="213"/>
    </location>
</feature>
<feature type="transmembrane region" description="Helical" evidence="6">
    <location>
        <begin position="62"/>
        <end position="82"/>
    </location>
</feature>
<dbReference type="OrthoDB" id="9792579at2"/>
<accession>A0A540VHE1</accession>
<feature type="transmembrane region" description="Helical" evidence="6">
    <location>
        <begin position="134"/>
        <end position="160"/>
    </location>
</feature>
<evidence type="ECO:0000256" key="5">
    <source>
        <dbReference type="ARBA" id="ARBA00023136"/>
    </source>
</evidence>
<keyword evidence="5 6" id="KW-0472">Membrane</keyword>
<dbReference type="GO" id="GO:0022857">
    <property type="term" value="F:transmembrane transporter activity"/>
    <property type="evidence" value="ECO:0007669"/>
    <property type="project" value="InterPro"/>
</dbReference>
<dbReference type="Pfam" id="PF02653">
    <property type="entry name" value="BPD_transp_2"/>
    <property type="match status" value="1"/>
</dbReference>
<feature type="transmembrane region" description="Helical" evidence="6">
    <location>
        <begin position="270"/>
        <end position="289"/>
    </location>
</feature>
<name>A0A540VHE1_9CHLR</name>
<keyword evidence="3 6" id="KW-0812">Transmembrane</keyword>
<evidence type="ECO:0000256" key="3">
    <source>
        <dbReference type="ARBA" id="ARBA00022692"/>
    </source>
</evidence>
<dbReference type="InParanoid" id="A0A540VHE1"/>
<proteinExistence type="predicted"/>
<evidence type="ECO:0000256" key="1">
    <source>
        <dbReference type="ARBA" id="ARBA00004651"/>
    </source>
</evidence>
<dbReference type="Proteomes" id="UP000317371">
    <property type="component" value="Unassembled WGS sequence"/>
</dbReference>
<dbReference type="PANTHER" id="PTHR43370:SF2">
    <property type="entry name" value="ABC TRANSPORTER PERMEASE PROTEIN"/>
    <property type="match status" value="1"/>
</dbReference>
<dbReference type="InterPro" id="IPR001851">
    <property type="entry name" value="ABC_transp_permease"/>
</dbReference>